<dbReference type="EC" id="5.3.1.12" evidence="4 7"/>
<dbReference type="RefSeq" id="WP_024752835.1">
    <property type="nucleotide sequence ID" value="NZ_CDNC01000051.1"/>
</dbReference>
<evidence type="ECO:0000256" key="6">
    <source>
        <dbReference type="ARBA" id="ARBA00023235"/>
    </source>
</evidence>
<dbReference type="GO" id="GO:0008880">
    <property type="term" value="F:glucuronate isomerase activity"/>
    <property type="evidence" value="ECO:0007669"/>
    <property type="project" value="UniProtKB-UniRule"/>
</dbReference>
<evidence type="ECO:0000256" key="7">
    <source>
        <dbReference type="HAMAP-Rule" id="MF_00675"/>
    </source>
</evidence>
<comment type="pathway">
    <text evidence="2 7">Carbohydrate metabolism; pentose and glucuronate interconversion.</text>
</comment>
<gene>
    <name evidence="7 8" type="primary">uxaC</name>
    <name evidence="9" type="ORF">FUT82_00200</name>
    <name evidence="8" type="ORF">TPHV1_90095</name>
</gene>
<dbReference type="GO" id="GO:0019698">
    <property type="term" value="P:D-galacturonate catabolic process"/>
    <property type="evidence" value="ECO:0007669"/>
    <property type="project" value="TreeGrafter"/>
</dbReference>
<keyword evidence="6 7" id="KW-0413">Isomerase</keyword>
<dbReference type="OrthoDB" id="9766564at2"/>
<evidence type="ECO:0000313" key="10">
    <source>
        <dbReference type="Proteomes" id="UP000042527"/>
    </source>
</evidence>
<dbReference type="EMBL" id="CP042817">
    <property type="protein sequence ID" value="QEJ96582.1"/>
    <property type="molecule type" value="Genomic_DNA"/>
</dbReference>
<evidence type="ECO:0000313" key="11">
    <source>
        <dbReference type="Proteomes" id="UP000323594"/>
    </source>
</evidence>
<comment type="catalytic activity">
    <reaction evidence="7">
        <text>aldehydo-D-galacturonate = keto-D-tagaturonate</text>
        <dbReference type="Rhea" id="RHEA:27702"/>
        <dbReference type="ChEBI" id="CHEBI:12952"/>
        <dbReference type="ChEBI" id="CHEBI:17886"/>
    </reaction>
</comment>
<organism evidence="8 10">
    <name type="scientific">Treponema phagedenis</name>
    <dbReference type="NCBI Taxonomy" id="162"/>
    <lineage>
        <taxon>Bacteria</taxon>
        <taxon>Pseudomonadati</taxon>
        <taxon>Spirochaetota</taxon>
        <taxon>Spirochaetia</taxon>
        <taxon>Spirochaetales</taxon>
        <taxon>Treponemataceae</taxon>
        <taxon>Treponema</taxon>
    </lineage>
</organism>
<evidence type="ECO:0000256" key="3">
    <source>
        <dbReference type="ARBA" id="ARBA00008397"/>
    </source>
</evidence>
<name>A0A0B7H3E9_TREPH</name>
<accession>A0A0B7H3E9</accession>
<evidence type="ECO:0000256" key="1">
    <source>
        <dbReference type="ARBA" id="ARBA00001165"/>
    </source>
</evidence>
<proteinExistence type="inferred from homology"/>
<dbReference type="GO" id="GO:0042840">
    <property type="term" value="P:D-glucuronate catabolic process"/>
    <property type="evidence" value="ECO:0007669"/>
    <property type="project" value="TreeGrafter"/>
</dbReference>
<dbReference type="PANTHER" id="PTHR30068">
    <property type="entry name" value="URONATE ISOMERASE"/>
    <property type="match status" value="1"/>
</dbReference>
<dbReference type="PANTHER" id="PTHR30068:SF4">
    <property type="entry name" value="URONATE ISOMERASE"/>
    <property type="match status" value="1"/>
</dbReference>
<evidence type="ECO:0000313" key="9">
    <source>
        <dbReference type="EMBL" id="QEJ96582.1"/>
    </source>
</evidence>
<keyword evidence="10" id="KW-1185">Reference proteome</keyword>
<evidence type="ECO:0000313" key="8">
    <source>
        <dbReference type="EMBL" id="CEM63466.1"/>
    </source>
</evidence>
<dbReference type="InterPro" id="IPR003766">
    <property type="entry name" value="Uronate_isomerase"/>
</dbReference>
<dbReference type="Gene3D" id="1.10.2020.10">
    <property type="entry name" value="uronate isomerase, domain 2, chain A"/>
    <property type="match status" value="1"/>
</dbReference>
<protein>
    <recommendedName>
        <fullName evidence="5 7">Uronate isomerase</fullName>
        <ecNumber evidence="4 7">5.3.1.12</ecNumber>
    </recommendedName>
    <alternativeName>
        <fullName evidence="7">Glucuronate isomerase</fullName>
    </alternativeName>
    <alternativeName>
        <fullName evidence="7">Uronic isomerase</fullName>
    </alternativeName>
</protein>
<reference evidence="10" key="1">
    <citation type="submission" date="2015-01" db="EMBL/GenBank/DDBJ databases">
        <authorList>
            <person name="Manzoor Shahid"/>
            <person name="Zubair Saima"/>
        </authorList>
    </citation>
    <scope>NUCLEOTIDE SEQUENCE [LARGE SCALE GENOMIC DNA]</scope>
    <source>
        <strain evidence="10">V1</strain>
    </source>
</reference>
<dbReference type="UniPathway" id="UPA00246"/>
<dbReference type="Proteomes" id="UP000042527">
    <property type="component" value="Unassembled WGS sequence"/>
</dbReference>
<dbReference type="HAMAP" id="MF_00675">
    <property type="entry name" value="UxaC"/>
    <property type="match status" value="1"/>
</dbReference>
<reference evidence="9 11" key="3">
    <citation type="submission" date="2019-08" db="EMBL/GenBank/DDBJ databases">
        <authorList>
            <person name="Kuhnert P."/>
        </authorList>
    </citation>
    <scope>NUCLEOTIDE SEQUENCE [LARGE SCALE GENOMIC DNA]</scope>
    <source>
        <strain evidence="9 11">B36.5</strain>
    </source>
</reference>
<dbReference type="NCBIfam" id="NF002794">
    <property type="entry name" value="PRK02925.1"/>
    <property type="match status" value="1"/>
</dbReference>
<dbReference type="InterPro" id="IPR032466">
    <property type="entry name" value="Metal_Hydrolase"/>
</dbReference>
<dbReference type="Pfam" id="PF02614">
    <property type="entry name" value="UxaC"/>
    <property type="match status" value="1"/>
</dbReference>
<dbReference type="Gene3D" id="3.20.20.140">
    <property type="entry name" value="Metal-dependent hydrolases"/>
    <property type="match status" value="1"/>
</dbReference>
<reference evidence="8" key="2">
    <citation type="submission" date="2015-01" db="EMBL/GenBank/DDBJ databases">
        <authorList>
            <person name="Xiang T."/>
            <person name="Song Y."/>
            <person name="Huang L."/>
            <person name="Wang B."/>
            <person name="Wu P."/>
        </authorList>
    </citation>
    <scope>NUCLEOTIDE SEQUENCE [LARGE SCALE GENOMIC DNA]</scope>
    <source>
        <strain evidence="8">V1</strain>
    </source>
</reference>
<sequence>MALIADDFMLQNEYAKLLYAKYAKDEPIFDFHCHLEAEEIYKNQSFKNITQVWLGGDHYKWRAMRAMGFDEKYITGNASDYEKFTAWAKTVPNLIGNPLYHWTHLELKRYFDIDEVLNEKTADSIWNTCNELLQTDAFKPRSLIERSNVWAVCTTNDPIDDLQYHKLLEEDTSFKTIVKPAFRPDKVLSIEKDSFKDYLADLSKASGIRIASFSDLKNALVQRIRYFDENGCKASDHGMDYLPYKKASENEIETVFTKVLASEPLTKEEQDSYKTALLIFLANEYEKRDWVMELHIQTLRNNSKKLFRAIGPDVGNDGINDHSYAENLANILSCMEEKGLPRTILFSLNPKDYYVLSTVGGSFQGGEEGIAKMQLGTSWWFLDHKDGMIEQMKRFAQTSVFSKFIGMLTDSRSFLSYPRHEYFRRILCNLIGEYVELGEYPWDEAFLGQMVKNISFTNAKNYIKIS</sequence>
<dbReference type="AlphaFoldDB" id="A0A0B7H3E9"/>
<dbReference type="GeneID" id="57751735"/>
<dbReference type="EMBL" id="CDNC01000051">
    <property type="protein sequence ID" value="CEM63466.1"/>
    <property type="molecule type" value="Genomic_DNA"/>
</dbReference>
<dbReference type="SUPFAM" id="SSF51556">
    <property type="entry name" value="Metallo-dependent hydrolases"/>
    <property type="match status" value="1"/>
</dbReference>
<comment type="catalytic activity">
    <reaction evidence="1 7">
        <text>D-glucuronate = D-fructuronate</text>
        <dbReference type="Rhea" id="RHEA:13049"/>
        <dbReference type="ChEBI" id="CHEBI:58720"/>
        <dbReference type="ChEBI" id="CHEBI:59863"/>
        <dbReference type="EC" id="5.3.1.12"/>
    </reaction>
</comment>
<comment type="similarity">
    <text evidence="3 7">Belongs to the metallo-dependent hydrolases superfamily. Uronate isomerase family.</text>
</comment>
<evidence type="ECO:0000256" key="5">
    <source>
        <dbReference type="ARBA" id="ARBA00020555"/>
    </source>
</evidence>
<evidence type="ECO:0000256" key="2">
    <source>
        <dbReference type="ARBA" id="ARBA00004892"/>
    </source>
</evidence>
<dbReference type="Proteomes" id="UP000323594">
    <property type="component" value="Chromosome"/>
</dbReference>
<evidence type="ECO:0000256" key="4">
    <source>
        <dbReference type="ARBA" id="ARBA00012546"/>
    </source>
</evidence>